<dbReference type="PRINTS" id="PR00385">
    <property type="entry name" value="P450"/>
</dbReference>
<accession>A0A6A5B4Z3</accession>
<dbReference type="VEuPathDB" id="AmoebaDB:NfTy_007760"/>
<protein>
    <recommendedName>
        <fullName evidence="12">Cytochrome P450</fullName>
    </recommendedName>
</protein>
<dbReference type="PANTHER" id="PTHR24279:SF120">
    <property type="entry name" value="CYTOCHROME P450"/>
    <property type="match status" value="1"/>
</dbReference>
<dbReference type="InterPro" id="IPR050479">
    <property type="entry name" value="CYP11_CYP27_families"/>
</dbReference>
<comment type="caution">
    <text evidence="10">The sequence shown here is derived from an EMBL/GenBank/DDBJ whole genome shotgun (WGS) entry which is preliminary data.</text>
</comment>
<dbReference type="GO" id="GO:0020037">
    <property type="term" value="F:heme binding"/>
    <property type="evidence" value="ECO:0007669"/>
    <property type="project" value="InterPro"/>
</dbReference>
<dbReference type="OMA" id="GPQTHVN"/>
<evidence type="ECO:0000256" key="3">
    <source>
        <dbReference type="ARBA" id="ARBA00022617"/>
    </source>
</evidence>
<evidence type="ECO:0000256" key="8">
    <source>
        <dbReference type="PIRSR" id="PIRSR602401-1"/>
    </source>
</evidence>
<dbReference type="InterPro" id="IPR036396">
    <property type="entry name" value="Cyt_P450_sf"/>
</dbReference>
<dbReference type="PROSITE" id="PS00086">
    <property type="entry name" value="CYTOCHROME_P450"/>
    <property type="match status" value="1"/>
</dbReference>
<dbReference type="Pfam" id="PF00067">
    <property type="entry name" value="p450"/>
    <property type="match status" value="1"/>
</dbReference>
<keyword evidence="3 8" id="KW-0349">Heme</keyword>
<name>A0A6A5B4Z3_NAEFO</name>
<evidence type="ECO:0000256" key="4">
    <source>
        <dbReference type="ARBA" id="ARBA00022723"/>
    </source>
</evidence>
<dbReference type="InterPro" id="IPR002401">
    <property type="entry name" value="Cyt_P450_E_grp-I"/>
</dbReference>
<dbReference type="GO" id="GO:0016705">
    <property type="term" value="F:oxidoreductase activity, acting on paired donors, with incorporation or reduction of molecular oxygen"/>
    <property type="evidence" value="ECO:0007669"/>
    <property type="project" value="InterPro"/>
</dbReference>
<dbReference type="VEuPathDB" id="AmoebaDB:NF0022610"/>
<evidence type="ECO:0000256" key="1">
    <source>
        <dbReference type="ARBA" id="ARBA00001971"/>
    </source>
</evidence>
<evidence type="ECO:0000313" key="11">
    <source>
        <dbReference type="Proteomes" id="UP000444721"/>
    </source>
</evidence>
<dbReference type="GO" id="GO:0004497">
    <property type="term" value="F:monooxygenase activity"/>
    <property type="evidence" value="ECO:0007669"/>
    <property type="project" value="UniProtKB-KW"/>
</dbReference>
<keyword evidence="11" id="KW-1185">Reference proteome</keyword>
<evidence type="ECO:0000256" key="7">
    <source>
        <dbReference type="ARBA" id="ARBA00023033"/>
    </source>
</evidence>
<dbReference type="PANTHER" id="PTHR24279">
    <property type="entry name" value="CYTOCHROME P450"/>
    <property type="match status" value="1"/>
</dbReference>
<dbReference type="PRINTS" id="PR00463">
    <property type="entry name" value="EP450I"/>
</dbReference>
<dbReference type="VEuPathDB" id="AmoebaDB:FDP41_008651"/>
<dbReference type="InterPro" id="IPR001128">
    <property type="entry name" value="Cyt_P450"/>
</dbReference>
<evidence type="ECO:0000256" key="6">
    <source>
        <dbReference type="ARBA" id="ARBA00023004"/>
    </source>
</evidence>
<dbReference type="AlphaFoldDB" id="A0A6A5B4Z3"/>
<dbReference type="OrthoDB" id="3945418at2759"/>
<gene>
    <name evidence="10" type="ORF">FDP41_008651</name>
</gene>
<keyword evidence="4 8" id="KW-0479">Metal-binding</keyword>
<evidence type="ECO:0008006" key="12">
    <source>
        <dbReference type="Google" id="ProtNLM"/>
    </source>
</evidence>
<dbReference type="RefSeq" id="XP_044557700.1">
    <property type="nucleotide sequence ID" value="XM_044712528.1"/>
</dbReference>
<organism evidence="10 11">
    <name type="scientific">Naegleria fowleri</name>
    <name type="common">Brain eating amoeba</name>
    <dbReference type="NCBI Taxonomy" id="5763"/>
    <lineage>
        <taxon>Eukaryota</taxon>
        <taxon>Discoba</taxon>
        <taxon>Heterolobosea</taxon>
        <taxon>Tetramitia</taxon>
        <taxon>Eutetramitia</taxon>
        <taxon>Vahlkampfiidae</taxon>
        <taxon>Naegleria</taxon>
    </lineage>
</organism>
<dbReference type="EMBL" id="VFQX01000063">
    <property type="protein sequence ID" value="KAF0972987.1"/>
    <property type="molecule type" value="Genomic_DNA"/>
</dbReference>
<evidence type="ECO:0000256" key="9">
    <source>
        <dbReference type="RuleBase" id="RU000461"/>
    </source>
</evidence>
<evidence type="ECO:0000256" key="2">
    <source>
        <dbReference type="ARBA" id="ARBA00010617"/>
    </source>
</evidence>
<reference evidence="10 11" key="1">
    <citation type="journal article" date="2019" name="Sci. Rep.">
        <title>Nanopore sequencing improves the draft genome of the human pathogenic amoeba Naegleria fowleri.</title>
        <authorList>
            <person name="Liechti N."/>
            <person name="Schurch N."/>
            <person name="Bruggmann R."/>
            <person name="Wittwer M."/>
        </authorList>
    </citation>
    <scope>NUCLEOTIDE SEQUENCE [LARGE SCALE GENOMIC DNA]</scope>
    <source>
        <strain evidence="10 11">ATCC 30894</strain>
    </source>
</reference>
<dbReference type="InterPro" id="IPR017972">
    <property type="entry name" value="Cyt_P450_CS"/>
</dbReference>
<proteinExistence type="inferred from homology"/>
<sequence>MTRRTLIKLLSNNNNNKHHQYSQPQQQTYSPLLYTRPSLNHLQLFNFDPQRRLFHTHVTTLEVSSSSSSSAAAQCPFHASSSVASTTSPILSSSAAVIASEQVSETLKGESPNKTNPVKSFEEIPGPKAWPLVGNLFDLLQHKGIPNIYFYDLCEKYGDMVRLKIPFNNMLIVSHPTIIEELVKKEERREFLKSNRFYKQQHDITLAPIEMTFFEDWQEIRNLYNVAMKPENLEKVSLPQITQLNGDFLRTVVSKLKKVQNNHEFTKYHLPNAFDVTSLYTFKAVAKTFLGVKVTEQVEKQLPWTIYEFVEQAVRATDIALQLDNKPPLYQYFKTREYKEMESLMDNIYDGCKKLISMFKENPNPQIPRLKELVDERASGMENAEKKSEGVLSAFLNGGVDITSRIMVNQMYRLAHHVEYQDKLFEELKELFGEPTSEEFESENGLQITWDKYKKMKLVKNFLEETMRLNSFSYLTSGRWLLNDIELNGYLVPKDTRIFIMNYHPSLKDEFVPRAREFIPERHEKGHPLAPKSMYSSLPFGIGARKCPGSRIASTELHMSLINLVRHFKLTHENPDKFPESSHDQSMLYIDSKKNPLYLIPRDHMKPILEKHVMI</sequence>
<comment type="cofactor">
    <cofactor evidence="1 8">
        <name>heme</name>
        <dbReference type="ChEBI" id="CHEBI:30413"/>
    </cofactor>
</comment>
<feature type="binding site" description="axial binding residue" evidence="8">
    <location>
        <position position="547"/>
    </location>
    <ligand>
        <name>heme</name>
        <dbReference type="ChEBI" id="CHEBI:30413"/>
    </ligand>
    <ligandPart>
        <name>Fe</name>
        <dbReference type="ChEBI" id="CHEBI:18248"/>
    </ligandPart>
</feature>
<dbReference type="GO" id="GO:0005506">
    <property type="term" value="F:iron ion binding"/>
    <property type="evidence" value="ECO:0007669"/>
    <property type="project" value="InterPro"/>
</dbReference>
<dbReference type="SUPFAM" id="SSF48264">
    <property type="entry name" value="Cytochrome P450"/>
    <property type="match status" value="1"/>
</dbReference>
<keyword evidence="5 9" id="KW-0560">Oxidoreductase</keyword>
<evidence type="ECO:0000313" key="10">
    <source>
        <dbReference type="EMBL" id="KAF0972987.1"/>
    </source>
</evidence>
<dbReference type="Proteomes" id="UP000444721">
    <property type="component" value="Unassembled WGS sequence"/>
</dbReference>
<keyword evidence="6 8" id="KW-0408">Iron</keyword>
<dbReference type="GeneID" id="68115869"/>
<dbReference type="Gene3D" id="1.10.630.10">
    <property type="entry name" value="Cytochrome P450"/>
    <property type="match status" value="1"/>
</dbReference>
<comment type="similarity">
    <text evidence="2 9">Belongs to the cytochrome P450 family.</text>
</comment>
<evidence type="ECO:0000256" key="5">
    <source>
        <dbReference type="ARBA" id="ARBA00023002"/>
    </source>
</evidence>
<keyword evidence="7 9" id="KW-0503">Monooxygenase</keyword>